<dbReference type="Proteomes" id="UP001501353">
    <property type="component" value="Unassembled WGS sequence"/>
</dbReference>
<keyword evidence="2" id="KW-0732">Signal</keyword>
<keyword evidence="4" id="KW-1185">Reference proteome</keyword>
<accession>A0ABP7TTQ2</accession>
<evidence type="ECO:0000256" key="2">
    <source>
        <dbReference type="SAM" id="SignalP"/>
    </source>
</evidence>
<evidence type="ECO:0000256" key="1">
    <source>
        <dbReference type="SAM" id="MobiDB-lite"/>
    </source>
</evidence>
<protein>
    <submittedName>
        <fullName evidence="3">Uncharacterized protein</fullName>
    </submittedName>
</protein>
<feature type="compositionally biased region" description="Basic and acidic residues" evidence="1">
    <location>
        <begin position="173"/>
        <end position="186"/>
    </location>
</feature>
<reference evidence="4" key="1">
    <citation type="journal article" date="2019" name="Int. J. Syst. Evol. Microbiol.">
        <title>The Global Catalogue of Microorganisms (GCM) 10K type strain sequencing project: providing services to taxonomists for standard genome sequencing and annotation.</title>
        <authorList>
            <consortium name="The Broad Institute Genomics Platform"/>
            <consortium name="The Broad Institute Genome Sequencing Center for Infectious Disease"/>
            <person name="Wu L."/>
            <person name="Ma J."/>
        </authorList>
    </citation>
    <scope>NUCLEOTIDE SEQUENCE [LARGE SCALE GENOMIC DNA]</scope>
    <source>
        <strain evidence="4">JCM 16673</strain>
    </source>
</reference>
<dbReference type="EMBL" id="BAAAZE010000013">
    <property type="protein sequence ID" value="GAA4031149.1"/>
    <property type="molecule type" value="Genomic_DNA"/>
</dbReference>
<sequence length="201" mass="22448">MKTLYVIPTLLMSILSVSAYAQNVTPEATPATSVQRDINQQTRIENGLKSGQLTTREAAVLERKESRIDRAQANVLKDGTITTQEKARIQRMQNNVSRDIRAEKHDAQIGNSASASSQRMQQDVQRNINQEQRVLNGLKDGSLTNREAAHLERGQAADARKQARAGSDGHVSATEHARIQRSENRQSQKIHHQRHGEQVKS</sequence>
<evidence type="ECO:0000313" key="4">
    <source>
        <dbReference type="Proteomes" id="UP001501353"/>
    </source>
</evidence>
<evidence type="ECO:0000313" key="3">
    <source>
        <dbReference type="EMBL" id="GAA4031149.1"/>
    </source>
</evidence>
<name>A0ABP7TTQ2_9BURK</name>
<organism evidence="3 4">
    <name type="scientific">Actimicrobium antarcticum</name>
    <dbReference type="NCBI Taxonomy" id="1051899"/>
    <lineage>
        <taxon>Bacteria</taxon>
        <taxon>Pseudomonadati</taxon>
        <taxon>Pseudomonadota</taxon>
        <taxon>Betaproteobacteria</taxon>
        <taxon>Burkholderiales</taxon>
        <taxon>Oxalobacteraceae</taxon>
        <taxon>Actimicrobium</taxon>
    </lineage>
</organism>
<feature type="signal peptide" evidence="2">
    <location>
        <begin position="1"/>
        <end position="21"/>
    </location>
</feature>
<comment type="caution">
    <text evidence="3">The sequence shown here is derived from an EMBL/GenBank/DDBJ whole genome shotgun (WGS) entry which is preliminary data.</text>
</comment>
<feature type="region of interest" description="Disordered" evidence="1">
    <location>
        <begin position="151"/>
        <end position="201"/>
    </location>
</feature>
<proteinExistence type="predicted"/>
<feature type="compositionally biased region" description="Basic and acidic residues" evidence="1">
    <location>
        <begin position="151"/>
        <end position="161"/>
    </location>
</feature>
<feature type="chain" id="PRO_5047243309" evidence="2">
    <location>
        <begin position="22"/>
        <end position="201"/>
    </location>
</feature>
<gene>
    <name evidence="3" type="ORF">GCM10022212_32080</name>
</gene>